<dbReference type="EnsemblMetazoa" id="RPRC010610-RA">
    <property type="protein sequence ID" value="RPRC010610-PA"/>
    <property type="gene ID" value="RPRC010610"/>
</dbReference>
<dbReference type="EMBL" id="ACPB03023754">
    <property type="status" value="NOT_ANNOTATED_CDS"/>
    <property type="molecule type" value="Genomic_DNA"/>
</dbReference>
<name>T1I2U1_RHOPR</name>
<dbReference type="Proteomes" id="UP000015103">
    <property type="component" value="Unassembled WGS sequence"/>
</dbReference>
<evidence type="ECO:0000313" key="1">
    <source>
        <dbReference type="EnsemblMetazoa" id="RPRC010610-PA"/>
    </source>
</evidence>
<proteinExistence type="predicted"/>
<dbReference type="InParanoid" id="T1I2U1"/>
<dbReference type="AlphaFoldDB" id="T1I2U1"/>
<sequence length="241" mass="27886">MDDEIEFTKSSFDEDSFMLKMGNLFDLQLQDLHNKLIGMLESILTENKSLRAEISVLKAENKQMANGIELLLKKNKAKNLIFRGISNVNEVGDKVTLIREICENSLDLRNIEVDKAYSPGNSAVIVAEFLRNSDMMAVLKNSRKLKDTGIWIHKDLTFEERKIRKKLVELKREIISMNKDARVLVRTRYLLYKNKNFYWSEESGFSTKNKEDLKLLLGCPLLESGDHFLEQTTVSIGKRRH</sequence>
<reference evidence="1" key="1">
    <citation type="submission" date="2015-05" db="UniProtKB">
        <authorList>
            <consortium name="EnsemblMetazoa"/>
        </authorList>
    </citation>
    <scope>IDENTIFICATION</scope>
</reference>
<dbReference type="HOGENOM" id="CLU_085185_0_0_1"/>
<dbReference type="VEuPathDB" id="VectorBase:RPRC010610"/>
<keyword evidence="2" id="KW-1185">Reference proteome</keyword>
<evidence type="ECO:0000313" key="2">
    <source>
        <dbReference type="Proteomes" id="UP000015103"/>
    </source>
</evidence>
<protein>
    <submittedName>
        <fullName evidence="1">Uncharacterized protein</fullName>
    </submittedName>
</protein>
<organism evidence="1 2">
    <name type="scientific">Rhodnius prolixus</name>
    <name type="common">Triatomid bug</name>
    <dbReference type="NCBI Taxonomy" id="13249"/>
    <lineage>
        <taxon>Eukaryota</taxon>
        <taxon>Metazoa</taxon>
        <taxon>Ecdysozoa</taxon>
        <taxon>Arthropoda</taxon>
        <taxon>Hexapoda</taxon>
        <taxon>Insecta</taxon>
        <taxon>Pterygota</taxon>
        <taxon>Neoptera</taxon>
        <taxon>Paraneoptera</taxon>
        <taxon>Hemiptera</taxon>
        <taxon>Heteroptera</taxon>
        <taxon>Panheteroptera</taxon>
        <taxon>Cimicomorpha</taxon>
        <taxon>Reduviidae</taxon>
        <taxon>Triatominae</taxon>
        <taxon>Rhodnius</taxon>
    </lineage>
</organism>
<accession>T1I2U1</accession>